<dbReference type="AlphaFoldDB" id="A0A1T5D018"/>
<evidence type="ECO:0000313" key="1">
    <source>
        <dbReference type="EMBL" id="SKB64953.1"/>
    </source>
</evidence>
<evidence type="ECO:0000313" key="2">
    <source>
        <dbReference type="Proteomes" id="UP000190150"/>
    </source>
</evidence>
<name>A0A1T5D018_9SPHI</name>
<dbReference type="STRING" id="1513896.SAMN05660841_01689"/>
<gene>
    <name evidence="1" type="ORF">SAMN05660841_01689</name>
</gene>
<organism evidence="1 2">
    <name type="scientific">Sphingobacterium nematocida</name>
    <dbReference type="NCBI Taxonomy" id="1513896"/>
    <lineage>
        <taxon>Bacteria</taxon>
        <taxon>Pseudomonadati</taxon>
        <taxon>Bacteroidota</taxon>
        <taxon>Sphingobacteriia</taxon>
        <taxon>Sphingobacteriales</taxon>
        <taxon>Sphingobacteriaceae</taxon>
        <taxon>Sphingobacterium</taxon>
    </lineage>
</organism>
<dbReference type="OrthoDB" id="713660at2"/>
<sequence length="126" mass="14198">MKQPLNGPGAATVQQQELNQNAADLARSMTYLQSDFSGWMDERFELSLRQKEQIANLPTSFKSTMTEAIAQELLAGHTVAFAKEEPNKPEQEDKDVLLSRSQAKSYSFESGDLRESTGLQIIIRYR</sequence>
<keyword evidence="2" id="KW-1185">Reference proteome</keyword>
<protein>
    <submittedName>
        <fullName evidence="1">Uncharacterized protein</fullName>
    </submittedName>
</protein>
<dbReference type="EMBL" id="FUZF01000005">
    <property type="protein sequence ID" value="SKB64953.1"/>
    <property type="molecule type" value="Genomic_DNA"/>
</dbReference>
<dbReference type="RefSeq" id="WP_079642642.1">
    <property type="nucleotide sequence ID" value="NZ_FUZF01000005.1"/>
</dbReference>
<proteinExistence type="predicted"/>
<reference evidence="2" key="1">
    <citation type="submission" date="2017-02" db="EMBL/GenBank/DDBJ databases">
        <authorList>
            <person name="Varghese N."/>
            <person name="Submissions S."/>
        </authorList>
    </citation>
    <scope>NUCLEOTIDE SEQUENCE [LARGE SCALE GENOMIC DNA]</scope>
    <source>
        <strain evidence="2">DSM 24091</strain>
    </source>
</reference>
<accession>A0A1T5D018</accession>
<dbReference type="Proteomes" id="UP000190150">
    <property type="component" value="Unassembled WGS sequence"/>
</dbReference>